<evidence type="ECO:0000313" key="3">
    <source>
        <dbReference type="Proteomes" id="UP001501842"/>
    </source>
</evidence>
<dbReference type="RefSeq" id="WP_344454340.1">
    <property type="nucleotide sequence ID" value="NZ_BAAATZ010000026.1"/>
</dbReference>
<evidence type="ECO:0000313" key="2">
    <source>
        <dbReference type="EMBL" id="GAA2733782.1"/>
    </source>
</evidence>
<comment type="caution">
    <text evidence="2">The sequence shown here is derived from an EMBL/GenBank/DDBJ whole genome shotgun (WGS) entry which is preliminary data.</text>
</comment>
<dbReference type="EMBL" id="BAAATZ010000026">
    <property type="protein sequence ID" value="GAA2733782.1"/>
    <property type="molecule type" value="Genomic_DNA"/>
</dbReference>
<keyword evidence="3" id="KW-1185">Reference proteome</keyword>
<keyword evidence="1" id="KW-0812">Transmembrane</keyword>
<gene>
    <name evidence="2" type="ORF">GCM10010439_54640</name>
</gene>
<name>A0ABP6GYM7_9ACTN</name>
<evidence type="ECO:0000256" key="1">
    <source>
        <dbReference type="SAM" id="Phobius"/>
    </source>
</evidence>
<protein>
    <submittedName>
        <fullName evidence="2">Uncharacterized protein</fullName>
    </submittedName>
</protein>
<reference evidence="3" key="1">
    <citation type="journal article" date="2019" name="Int. J. Syst. Evol. Microbiol.">
        <title>The Global Catalogue of Microorganisms (GCM) 10K type strain sequencing project: providing services to taxonomists for standard genome sequencing and annotation.</title>
        <authorList>
            <consortium name="The Broad Institute Genomics Platform"/>
            <consortium name="The Broad Institute Genome Sequencing Center for Infectious Disease"/>
            <person name="Wu L."/>
            <person name="Ma J."/>
        </authorList>
    </citation>
    <scope>NUCLEOTIDE SEQUENCE [LARGE SCALE GENOMIC DNA]</scope>
    <source>
        <strain evidence="3">JCM 8201</strain>
    </source>
</reference>
<organism evidence="2 3">
    <name type="scientific">Actinocorallia aurantiaca</name>
    <dbReference type="NCBI Taxonomy" id="46204"/>
    <lineage>
        <taxon>Bacteria</taxon>
        <taxon>Bacillati</taxon>
        <taxon>Actinomycetota</taxon>
        <taxon>Actinomycetes</taxon>
        <taxon>Streptosporangiales</taxon>
        <taxon>Thermomonosporaceae</taxon>
        <taxon>Actinocorallia</taxon>
    </lineage>
</organism>
<dbReference type="Proteomes" id="UP001501842">
    <property type="component" value="Unassembled WGS sequence"/>
</dbReference>
<accession>A0ABP6GYM7</accession>
<sequence>MSGTHRARSARKKSPGKALPGVIAAAVAVVAVGVVVFLVRSGGETADPASGNVPAAASTPRTGTQLGFTSTEDFSYSLGAIKAGLDSGRRAYIEYLVANTSGRTAPFEAPGQLFLPKEESGNEACVDQEGTEVGLCSPPTESEIVGFVGDARPSPDGVDQYMPAGASFIVRVTTEDPVTESADAANLRLYVWDVRFVRNRIAQGLPLP</sequence>
<feature type="transmembrane region" description="Helical" evidence="1">
    <location>
        <begin position="21"/>
        <end position="39"/>
    </location>
</feature>
<proteinExistence type="predicted"/>
<keyword evidence="1" id="KW-1133">Transmembrane helix</keyword>
<keyword evidence="1" id="KW-0472">Membrane</keyword>